<evidence type="ECO:0000256" key="4">
    <source>
        <dbReference type="ARBA" id="ARBA00022801"/>
    </source>
</evidence>
<dbReference type="Gene3D" id="3.50.30.60">
    <property type="entry name" value="LD-carboxypeptidase A C-terminal domain-like"/>
    <property type="match status" value="1"/>
</dbReference>
<dbReference type="InterPro" id="IPR040449">
    <property type="entry name" value="Peptidase_S66_N"/>
</dbReference>
<dbReference type="InterPro" id="IPR003507">
    <property type="entry name" value="S66_fam"/>
</dbReference>
<evidence type="ECO:0000256" key="1">
    <source>
        <dbReference type="ARBA" id="ARBA00010233"/>
    </source>
</evidence>
<comment type="caution">
    <text evidence="9">The sequence shown here is derived from an EMBL/GenBank/DDBJ whole genome shotgun (WGS) entry which is preliminary data.</text>
</comment>
<feature type="active site" description="Charge relay system" evidence="6">
    <location>
        <position position="275"/>
    </location>
</feature>
<dbReference type="RefSeq" id="WP_183968201.1">
    <property type="nucleotide sequence ID" value="NZ_BAABEW010000019.1"/>
</dbReference>
<feature type="active site" description="Charge relay system" evidence="6">
    <location>
        <position position="205"/>
    </location>
</feature>
<dbReference type="Pfam" id="PF02016">
    <property type="entry name" value="Peptidase_S66"/>
    <property type="match status" value="1"/>
</dbReference>
<dbReference type="GO" id="GO:0008236">
    <property type="term" value="F:serine-type peptidase activity"/>
    <property type="evidence" value="ECO:0007669"/>
    <property type="project" value="UniProtKB-KW"/>
</dbReference>
<dbReference type="PANTHER" id="PTHR30237:SF2">
    <property type="entry name" value="MUREIN TETRAPEPTIDE CARBOXYPEPTIDASE"/>
    <property type="match status" value="1"/>
</dbReference>
<evidence type="ECO:0000313" key="9">
    <source>
        <dbReference type="EMBL" id="MBB5272558.1"/>
    </source>
</evidence>
<keyword evidence="4 9" id="KW-0378">Hydrolase</keyword>
<keyword evidence="2 9" id="KW-0121">Carboxypeptidase</keyword>
<evidence type="ECO:0000259" key="7">
    <source>
        <dbReference type="Pfam" id="PF02016"/>
    </source>
</evidence>
<dbReference type="EMBL" id="JACHGB010000005">
    <property type="protein sequence ID" value="MBB5272558.1"/>
    <property type="molecule type" value="Genomic_DNA"/>
</dbReference>
<feature type="active site" description="Nucleophile" evidence="6">
    <location>
        <position position="107"/>
    </location>
</feature>
<dbReference type="InterPro" id="IPR040921">
    <property type="entry name" value="Peptidase_S66C"/>
</dbReference>
<dbReference type="SUPFAM" id="SSF141986">
    <property type="entry name" value="LD-carboxypeptidase A C-terminal domain-like"/>
    <property type="match status" value="1"/>
</dbReference>
<name>A0A7W8HJW0_9BURK</name>
<reference evidence="9 10" key="1">
    <citation type="submission" date="2020-08" db="EMBL/GenBank/DDBJ databases">
        <title>Genomic Encyclopedia of Type Strains, Phase IV (KMG-IV): sequencing the most valuable type-strain genomes for metagenomic binning, comparative biology and taxonomic classification.</title>
        <authorList>
            <person name="Goeker M."/>
        </authorList>
    </citation>
    <scope>NUCLEOTIDE SEQUENCE [LARGE SCALE GENOMIC DNA]</scope>
    <source>
        <strain evidence="9 10">DSM 29781</strain>
    </source>
</reference>
<dbReference type="GO" id="GO:0106415">
    <property type="term" value="F:muramoyltetrapeptide carboxypeptidase activity"/>
    <property type="evidence" value="ECO:0007669"/>
    <property type="project" value="UniProtKB-EC"/>
</dbReference>
<evidence type="ECO:0000256" key="2">
    <source>
        <dbReference type="ARBA" id="ARBA00022645"/>
    </source>
</evidence>
<keyword evidence="10" id="KW-1185">Reference proteome</keyword>
<dbReference type="GO" id="GO:0006508">
    <property type="term" value="P:proteolysis"/>
    <property type="evidence" value="ECO:0007669"/>
    <property type="project" value="UniProtKB-KW"/>
</dbReference>
<dbReference type="Pfam" id="PF17676">
    <property type="entry name" value="Peptidase_S66C"/>
    <property type="match status" value="1"/>
</dbReference>
<dbReference type="AlphaFoldDB" id="A0A7W8HJW0"/>
<dbReference type="SUPFAM" id="SSF52317">
    <property type="entry name" value="Class I glutamine amidotransferase-like"/>
    <property type="match status" value="1"/>
</dbReference>
<evidence type="ECO:0000313" key="10">
    <source>
        <dbReference type="Proteomes" id="UP000532440"/>
    </source>
</evidence>
<evidence type="ECO:0000256" key="3">
    <source>
        <dbReference type="ARBA" id="ARBA00022670"/>
    </source>
</evidence>
<evidence type="ECO:0000256" key="6">
    <source>
        <dbReference type="PIRSR" id="PIRSR028757-1"/>
    </source>
</evidence>
<dbReference type="InterPro" id="IPR029062">
    <property type="entry name" value="Class_I_gatase-like"/>
</dbReference>
<dbReference type="InterPro" id="IPR027478">
    <property type="entry name" value="LdcA_N"/>
</dbReference>
<gene>
    <name evidence="9" type="ORF">HNQ70_002581</name>
</gene>
<organism evidence="9 10">
    <name type="scientific">Quisquiliibacterium transsilvanicum</name>
    <dbReference type="NCBI Taxonomy" id="1549638"/>
    <lineage>
        <taxon>Bacteria</taxon>
        <taxon>Pseudomonadati</taxon>
        <taxon>Pseudomonadota</taxon>
        <taxon>Betaproteobacteria</taxon>
        <taxon>Burkholderiales</taxon>
        <taxon>Burkholderiaceae</taxon>
        <taxon>Quisquiliibacterium</taxon>
    </lineage>
</organism>
<dbReference type="Proteomes" id="UP000532440">
    <property type="component" value="Unassembled WGS sequence"/>
</dbReference>
<dbReference type="Gene3D" id="3.40.50.10740">
    <property type="entry name" value="Class I glutamine amidotransferase-like"/>
    <property type="match status" value="1"/>
</dbReference>
<dbReference type="CDD" id="cd07025">
    <property type="entry name" value="Peptidase_S66"/>
    <property type="match status" value="1"/>
</dbReference>
<comment type="similarity">
    <text evidence="1">Belongs to the peptidase S66 family.</text>
</comment>
<dbReference type="InterPro" id="IPR027461">
    <property type="entry name" value="Carboxypeptidase_A_C_sf"/>
</dbReference>
<accession>A0A7W8HJW0</accession>
<keyword evidence="5" id="KW-0720">Serine protease</keyword>
<feature type="domain" description="LD-carboxypeptidase C-terminal" evidence="8">
    <location>
        <begin position="174"/>
        <end position="290"/>
    </location>
</feature>
<protein>
    <submittedName>
        <fullName evidence="9">Muramoyltetrapeptide carboxypeptidase</fullName>
        <ecNumber evidence="9">3.4.17.13</ecNumber>
    </submittedName>
</protein>
<keyword evidence="3" id="KW-0645">Protease</keyword>
<evidence type="ECO:0000256" key="5">
    <source>
        <dbReference type="ARBA" id="ARBA00022825"/>
    </source>
</evidence>
<dbReference type="PANTHER" id="PTHR30237">
    <property type="entry name" value="MURAMOYLTETRAPEPTIDE CARBOXYPEPTIDASE"/>
    <property type="match status" value="1"/>
</dbReference>
<sequence>MNDTAARPTPVYLVSPSGALAPDAPVERALENLRRAGFAPKMDRAALRRRQRFAGSDDDRVAAIGRAAAQDAEIVMVTRGGYGLTRILPRLDFKALARARKRWVGLSDFTAFQLAMLAKAKAATWSGPSLIADFGAERFEDLDEITVGTFQDAMSGALEIVGFRCGGPSGVEARGTLWGGNLAIVCGLLGTPWFPKVDGGILFVEDINEHPYRIERMLTQLLHAGVIDRQKAVLLGHFNGYRLSEADAGFDMPAVVKWLRTQTRTPILTGLPFGHASPKLTLPHGAEVALAVEGRTCYLILDEHHHHD</sequence>
<proteinExistence type="inferred from homology"/>
<feature type="domain" description="LD-carboxypeptidase N-terminal" evidence="7">
    <location>
        <begin position="11"/>
        <end position="127"/>
    </location>
</feature>
<dbReference type="EC" id="3.4.17.13" evidence="9"/>
<dbReference type="PIRSF" id="PIRSF028757">
    <property type="entry name" value="LD-carboxypeptidase"/>
    <property type="match status" value="1"/>
</dbReference>
<evidence type="ECO:0000259" key="8">
    <source>
        <dbReference type="Pfam" id="PF17676"/>
    </source>
</evidence>